<dbReference type="GO" id="GO:0016052">
    <property type="term" value="P:carbohydrate catabolic process"/>
    <property type="evidence" value="ECO:0007669"/>
    <property type="project" value="InterPro"/>
</dbReference>
<dbReference type="InterPro" id="IPR029062">
    <property type="entry name" value="Class_I_gatase-like"/>
</dbReference>
<dbReference type="Pfam" id="PF02449">
    <property type="entry name" value="Glyco_hydro_42"/>
    <property type="match status" value="1"/>
</dbReference>
<name>A0A927GTX7_9BACL</name>
<keyword evidence="2" id="KW-0378">Hydrolase</keyword>
<dbReference type="Proteomes" id="UP000621560">
    <property type="component" value="Unassembled WGS sequence"/>
</dbReference>
<reference evidence="8" key="1">
    <citation type="submission" date="2020-09" db="EMBL/GenBank/DDBJ databases">
        <title>A novel bacterium of genus Paenibacillus, isolated from South China Sea.</title>
        <authorList>
            <person name="Huang H."/>
            <person name="Mo K."/>
            <person name="Hu Y."/>
        </authorList>
    </citation>
    <scope>NUCLEOTIDE SEQUENCE</scope>
    <source>
        <strain evidence="8">IB182496</strain>
    </source>
</reference>
<accession>A0A927GTX7</accession>
<evidence type="ECO:0000259" key="7">
    <source>
        <dbReference type="Pfam" id="PF06452"/>
    </source>
</evidence>
<evidence type="ECO:0000259" key="6">
    <source>
        <dbReference type="Pfam" id="PF02449"/>
    </source>
</evidence>
<dbReference type="InterPro" id="IPR013529">
    <property type="entry name" value="Glyco_hydro_42_N"/>
</dbReference>
<keyword evidence="1" id="KW-0479">Metal-binding</keyword>
<keyword evidence="9" id="KW-1185">Reference proteome</keyword>
<dbReference type="Gene3D" id="3.20.20.80">
    <property type="entry name" value="Glycosidases"/>
    <property type="match status" value="1"/>
</dbReference>
<evidence type="ECO:0000256" key="3">
    <source>
        <dbReference type="ARBA" id="ARBA00022833"/>
    </source>
</evidence>
<dbReference type="InterPro" id="IPR003476">
    <property type="entry name" value="Glyco_hydro_42"/>
</dbReference>
<dbReference type="GO" id="GO:0009341">
    <property type="term" value="C:beta-galactosidase complex"/>
    <property type="evidence" value="ECO:0007669"/>
    <property type="project" value="InterPro"/>
</dbReference>
<dbReference type="Pfam" id="PF06452">
    <property type="entry name" value="CBM9_1"/>
    <property type="match status" value="1"/>
</dbReference>
<dbReference type="RefSeq" id="WP_190920879.1">
    <property type="nucleotide sequence ID" value="NZ_JACXIZ010000045.1"/>
</dbReference>
<dbReference type="InterPro" id="IPR008979">
    <property type="entry name" value="Galactose-bd-like_sf"/>
</dbReference>
<dbReference type="PANTHER" id="PTHR36447:SF2">
    <property type="entry name" value="BETA-GALACTOSIDASE YESZ"/>
    <property type="match status" value="1"/>
</dbReference>
<dbReference type="Gene3D" id="3.40.50.880">
    <property type="match status" value="1"/>
</dbReference>
<dbReference type="SUPFAM" id="SSF51445">
    <property type="entry name" value="(Trans)glycosidases"/>
    <property type="match status" value="1"/>
</dbReference>
<dbReference type="Gene3D" id="2.60.40.1190">
    <property type="match status" value="1"/>
</dbReference>
<evidence type="ECO:0000256" key="5">
    <source>
        <dbReference type="SAM" id="SignalP"/>
    </source>
</evidence>
<dbReference type="InterPro" id="IPR010502">
    <property type="entry name" value="Carb-bd_dom_fam9"/>
</dbReference>
<protein>
    <submittedName>
        <fullName evidence="8">Beta-galactosidase</fullName>
    </submittedName>
</protein>
<dbReference type="SUPFAM" id="SSF49344">
    <property type="entry name" value="CBD9-like"/>
    <property type="match status" value="1"/>
</dbReference>
<dbReference type="GO" id="GO:0030246">
    <property type="term" value="F:carbohydrate binding"/>
    <property type="evidence" value="ECO:0007669"/>
    <property type="project" value="InterPro"/>
</dbReference>
<organism evidence="8 9">
    <name type="scientific">Paenibacillus sabuli</name>
    <dbReference type="NCBI Taxonomy" id="2772509"/>
    <lineage>
        <taxon>Bacteria</taxon>
        <taxon>Bacillati</taxon>
        <taxon>Bacillota</taxon>
        <taxon>Bacilli</taxon>
        <taxon>Bacillales</taxon>
        <taxon>Paenibacillaceae</taxon>
        <taxon>Paenibacillus</taxon>
    </lineage>
</organism>
<sequence>MKANAVRRLRRWSASLLIAALGIGPASAAMPGGSEGTRMYAQEQNESVIIVPAILPWTQMQDAFGARTAMPALKAGAIVLDGELDEWAGYAQARLPDDPVQIELSGWAGEQDLSASVYTAYDADYFYWAAAVRDDVHEPVAGSTMWRGDSVQFAFGLDGAYGPEYAVSLGSGGVEVARFSDGAATGGAELVEAAVARDGGVTSYEVRLPWTAIASGPPSDGRLPFTLLINDNDGAGRRGWIEWTPGIGKAKDPALHAELSLIDPGDNWSMWVEGPRQAVVGEPNTYTVQVVNWSGAPVALAFASDAMNASAAWELPAHASAELSLSYTATAAGVAELDFAVAEAGGPEAVRTVALAAALSAQDIGELLDGLEAELPALELLLTQAEAEGLASDYERVNYTVIADFIGYGRDDIAHGRLPRAQYVAESLRALYDEAEATLNAVLTDTAEPVAAPRYVTGPYTLSGYSFLGDTTVRSSGVTEERPIFFTGYGHFGQVRTDIPKFQDLGANIIQIELGPRDVMVDNRDYLYGYSVHRSGGAEATASYAEGISHSGARSLQLDNASPYQSNVFINVTQTLAVEPDTTYVFSAWVKGEDAHNVWFPGGEGWKKRQSFPSGTYDWTQVTTTYTTGPEATTFPLVLLSENAGTIYIDDLSAVKVGDSVNLVQNPGFEELGGYDPSLEYAVTTTKIDSDIRPVLQRAADHDVAVNLLISPHYFPAWALERWPELNVPNGGGIKYSIFHPKAQAIIEGYLEALIPAVKDYASLHSITLSNEPTYDARVDPYALPAWHAYLSEVYGSDIAELNAAYQSAYADFDEVPMLGVTGANRPTYDYVRFNQNYFASWHEWMADLIHELAPGLPVHAKIMGDPKGSLAWGIDVERFSELSQINGNDNWNYIHEGAKGFMEELSFYDMQASFRTAPVFNSEHHVIADGDGQYVPEQARHVRASLWQSAIHGRSASTFWIWERTYNPAASREGSILHRPDVVAEIGHTNLDLNRLAEEVTAFQHETPRVAILYSTASGVYAPDYHQVLLRAYEALAYSGMKVGFVSERQAAEGALDDYALLVVPRATHVEADTLTAIRAFSEQGGAVLLVGEDALSLRPDGGAADSGHLAAVQAEAVTVASNRTAAQLREDLRPLLAAAAPDRLEVVSAASLLPSGSGAESAGEVSWRSVIVEGRTLLNVIHYGAEPVTAAVIRDGERAVAFDDLLGGDTVGAELTLEPMTPYLLEATDWEALPCNS</sequence>
<gene>
    <name evidence="8" type="ORF">IDH44_21470</name>
</gene>
<dbReference type="CDD" id="cd09621">
    <property type="entry name" value="CBM9_like_5"/>
    <property type="match status" value="1"/>
</dbReference>
<dbReference type="InterPro" id="IPR017853">
    <property type="entry name" value="GH"/>
</dbReference>
<proteinExistence type="predicted"/>
<evidence type="ECO:0000256" key="4">
    <source>
        <dbReference type="ARBA" id="ARBA00023295"/>
    </source>
</evidence>
<dbReference type="PANTHER" id="PTHR36447">
    <property type="entry name" value="BETA-GALACTOSIDASE GANA"/>
    <property type="match status" value="1"/>
</dbReference>
<comment type="caution">
    <text evidence="8">The sequence shown here is derived from an EMBL/GenBank/DDBJ whole genome shotgun (WGS) entry which is preliminary data.</text>
</comment>
<evidence type="ECO:0000256" key="2">
    <source>
        <dbReference type="ARBA" id="ARBA00022801"/>
    </source>
</evidence>
<dbReference type="GO" id="GO:0046872">
    <property type="term" value="F:metal ion binding"/>
    <property type="evidence" value="ECO:0007669"/>
    <property type="project" value="UniProtKB-KW"/>
</dbReference>
<dbReference type="SUPFAM" id="SSF52317">
    <property type="entry name" value="Class I glutamine amidotransferase-like"/>
    <property type="match status" value="1"/>
</dbReference>
<evidence type="ECO:0000313" key="9">
    <source>
        <dbReference type="Proteomes" id="UP000621560"/>
    </source>
</evidence>
<feature type="chain" id="PRO_5037657892" evidence="5">
    <location>
        <begin position="29"/>
        <end position="1239"/>
    </location>
</feature>
<feature type="domain" description="Carbohydrate-binding" evidence="7">
    <location>
        <begin position="81"/>
        <end position="261"/>
    </location>
</feature>
<evidence type="ECO:0000256" key="1">
    <source>
        <dbReference type="ARBA" id="ARBA00022723"/>
    </source>
</evidence>
<feature type="signal peptide" evidence="5">
    <location>
        <begin position="1"/>
        <end position="28"/>
    </location>
</feature>
<evidence type="ECO:0000313" key="8">
    <source>
        <dbReference type="EMBL" id="MBD2847771.1"/>
    </source>
</evidence>
<dbReference type="Gene3D" id="2.60.120.260">
    <property type="entry name" value="Galactose-binding domain-like"/>
    <property type="match status" value="1"/>
</dbReference>
<dbReference type="SUPFAM" id="SSF49785">
    <property type="entry name" value="Galactose-binding domain-like"/>
    <property type="match status" value="1"/>
</dbReference>
<dbReference type="GO" id="GO:0004565">
    <property type="term" value="F:beta-galactosidase activity"/>
    <property type="evidence" value="ECO:0007669"/>
    <property type="project" value="InterPro"/>
</dbReference>
<dbReference type="EMBL" id="JACXIZ010000045">
    <property type="protein sequence ID" value="MBD2847771.1"/>
    <property type="molecule type" value="Genomic_DNA"/>
</dbReference>
<keyword evidence="5" id="KW-0732">Signal</keyword>
<keyword evidence="4" id="KW-0326">Glycosidase</keyword>
<dbReference type="AlphaFoldDB" id="A0A927GTX7"/>
<keyword evidence="3" id="KW-0862">Zinc</keyword>
<feature type="domain" description="Glycoside hydrolase family 42 N-terminal" evidence="6">
    <location>
        <begin position="695"/>
        <end position="969"/>
    </location>
</feature>
<dbReference type="CDD" id="cd03143">
    <property type="entry name" value="A4_beta-galactosidase_middle_domain"/>
    <property type="match status" value="1"/>
</dbReference>